<evidence type="ECO:0000256" key="16">
    <source>
        <dbReference type="ARBA" id="ARBA00079611"/>
    </source>
</evidence>
<evidence type="ECO:0000256" key="1">
    <source>
        <dbReference type="ARBA" id="ARBA00002660"/>
    </source>
</evidence>
<dbReference type="PANTHER" id="PTHR16092">
    <property type="entry name" value="SEC3/SYNTAXIN-RELATED"/>
    <property type="match status" value="1"/>
</dbReference>
<keyword evidence="20" id="KW-1185">Reference proteome</keyword>
<evidence type="ECO:0000256" key="17">
    <source>
        <dbReference type="SAM" id="Coils"/>
    </source>
</evidence>
<evidence type="ECO:0000256" key="6">
    <source>
        <dbReference type="ARBA" id="ARBA00022448"/>
    </source>
</evidence>
<evidence type="ECO:0000256" key="11">
    <source>
        <dbReference type="ARBA" id="ARBA00022927"/>
    </source>
</evidence>
<protein>
    <recommendedName>
        <fullName evidence="15">Exocyst complex component 1</fullName>
    </recommendedName>
    <alternativeName>
        <fullName evidence="16">Exocyst complex component Sec3</fullName>
    </alternativeName>
</protein>
<dbReference type="GO" id="GO:0005546">
    <property type="term" value="F:phosphatidylinositol-4,5-bisphosphate binding"/>
    <property type="evidence" value="ECO:0007669"/>
    <property type="project" value="TreeGrafter"/>
</dbReference>
<gene>
    <name evidence="19" type="primary">EXOC1</name>
    <name evidence="19" type="ORF">BLAG_LOCUS20343</name>
</gene>
<dbReference type="InterPro" id="IPR019160">
    <property type="entry name" value="Sec3_CC"/>
</dbReference>
<evidence type="ECO:0000256" key="4">
    <source>
        <dbReference type="ARBA" id="ARBA00004556"/>
    </source>
</evidence>
<evidence type="ECO:0000256" key="5">
    <source>
        <dbReference type="ARBA" id="ARBA00006518"/>
    </source>
</evidence>
<evidence type="ECO:0000256" key="9">
    <source>
        <dbReference type="ARBA" id="ARBA00022490"/>
    </source>
</evidence>
<evidence type="ECO:0000256" key="7">
    <source>
        <dbReference type="ARBA" id="ARBA00022475"/>
    </source>
</evidence>
<keyword evidence="6" id="KW-0813">Transport</keyword>
<dbReference type="Gene3D" id="2.30.29.90">
    <property type="match status" value="1"/>
</dbReference>
<evidence type="ECO:0000256" key="13">
    <source>
        <dbReference type="ARBA" id="ARBA00023136"/>
    </source>
</evidence>
<dbReference type="Proteomes" id="UP000838412">
    <property type="component" value="Chromosome 6"/>
</dbReference>
<keyword evidence="10" id="KW-0597">Phosphoprotein</keyword>
<dbReference type="EMBL" id="OV696691">
    <property type="protein sequence ID" value="CAH1266823.1"/>
    <property type="molecule type" value="Genomic_DNA"/>
</dbReference>
<evidence type="ECO:0000256" key="3">
    <source>
        <dbReference type="ARBA" id="ARBA00004476"/>
    </source>
</evidence>
<evidence type="ECO:0000256" key="14">
    <source>
        <dbReference type="ARBA" id="ARBA00061758"/>
    </source>
</evidence>
<organism evidence="19 20">
    <name type="scientific">Branchiostoma lanceolatum</name>
    <name type="common">Common lancelet</name>
    <name type="synonym">Amphioxus lanceolatum</name>
    <dbReference type="NCBI Taxonomy" id="7740"/>
    <lineage>
        <taxon>Eukaryota</taxon>
        <taxon>Metazoa</taxon>
        <taxon>Chordata</taxon>
        <taxon>Cephalochordata</taxon>
        <taxon>Leptocardii</taxon>
        <taxon>Amphioxiformes</taxon>
        <taxon>Branchiostomatidae</taxon>
        <taxon>Branchiostoma</taxon>
    </lineage>
</organism>
<keyword evidence="9" id="KW-0963">Cytoplasm</keyword>
<dbReference type="GO" id="GO:0006887">
    <property type="term" value="P:exocytosis"/>
    <property type="evidence" value="ECO:0007669"/>
    <property type="project" value="UniProtKB-KW"/>
</dbReference>
<evidence type="ECO:0000256" key="8">
    <source>
        <dbReference type="ARBA" id="ARBA00022483"/>
    </source>
</evidence>
<dbReference type="AlphaFoldDB" id="A0A8K0EY29"/>
<evidence type="ECO:0000313" key="20">
    <source>
        <dbReference type="Proteomes" id="UP000838412"/>
    </source>
</evidence>
<dbReference type="Pfam" id="PF09763">
    <property type="entry name" value="Sec3_CC"/>
    <property type="match status" value="1"/>
</dbReference>
<dbReference type="GO" id="GO:0015031">
    <property type="term" value="P:protein transport"/>
    <property type="evidence" value="ECO:0007669"/>
    <property type="project" value="UniProtKB-KW"/>
</dbReference>
<feature type="coiled-coil region" evidence="17">
    <location>
        <begin position="210"/>
        <end position="258"/>
    </location>
</feature>
<comment type="subunit">
    <text evidence="14">The exocyst complex is composed of EXOC1, EXOC2, EXOC3, EXOC4, EXOC5, EXOC6, EXOC7 and EXOC8. Interacts with EEF1A1. Interacts with SLC6A9; interaction increases the transporter capacity of SLC6A9 probably by promoting its insertion into the cell membrane.</text>
</comment>
<name>A0A8K0EY29_BRALA</name>
<keyword evidence="13" id="KW-0472">Membrane</keyword>
<evidence type="ECO:0000256" key="2">
    <source>
        <dbReference type="ARBA" id="ARBA00004236"/>
    </source>
</evidence>
<feature type="domain" description="Exocyst complex component Sec3 PIP2-binding N-terminal" evidence="18">
    <location>
        <begin position="31"/>
        <end position="122"/>
    </location>
</feature>
<reference evidence="19" key="1">
    <citation type="submission" date="2022-01" db="EMBL/GenBank/DDBJ databases">
        <authorList>
            <person name="Braso-Vives M."/>
        </authorList>
    </citation>
    <scope>NUCLEOTIDE SEQUENCE</scope>
</reference>
<evidence type="ECO:0000259" key="18">
    <source>
        <dbReference type="SMART" id="SM01313"/>
    </source>
</evidence>
<dbReference type="GO" id="GO:0090543">
    <property type="term" value="C:Flemming body"/>
    <property type="evidence" value="ECO:0007669"/>
    <property type="project" value="UniProtKB-SubCell"/>
</dbReference>
<dbReference type="CDD" id="cd14683">
    <property type="entry name" value="PH-EXOC1"/>
    <property type="match status" value="1"/>
</dbReference>
<keyword evidence="11" id="KW-0653">Protein transport</keyword>
<evidence type="ECO:0000256" key="12">
    <source>
        <dbReference type="ARBA" id="ARBA00023054"/>
    </source>
</evidence>
<keyword evidence="7" id="KW-1003">Cell membrane</keyword>
<keyword evidence="12 17" id="KW-0175">Coiled coil</keyword>
<comment type="function">
    <text evidence="1">Component of the exocyst complex involved in the docking of exocytic vesicles with fusion sites on the plasma membrane.</text>
</comment>
<evidence type="ECO:0000313" key="19">
    <source>
        <dbReference type="EMBL" id="CAH1266823.1"/>
    </source>
</evidence>
<dbReference type="Pfam" id="PF20654">
    <property type="entry name" value="Sec3_C-term"/>
    <property type="match status" value="1"/>
</dbReference>
<dbReference type="PANTHER" id="PTHR16092:SF14">
    <property type="entry name" value="EXOCYST COMPLEX COMPONENT 1 ISOFORM X1"/>
    <property type="match status" value="1"/>
</dbReference>
<dbReference type="OrthoDB" id="27109at2759"/>
<evidence type="ECO:0000256" key="10">
    <source>
        <dbReference type="ARBA" id="ARBA00022553"/>
    </source>
</evidence>
<comment type="similarity">
    <text evidence="5">Belongs to the SEC3 family.</text>
</comment>
<dbReference type="GO" id="GO:0005886">
    <property type="term" value="C:plasma membrane"/>
    <property type="evidence" value="ECO:0007669"/>
    <property type="project" value="UniProtKB-SubCell"/>
</dbReference>
<dbReference type="FunFam" id="2.30.29.90:FF:000001">
    <property type="entry name" value="exocyst complex component 1 isoform X1"/>
    <property type="match status" value="1"/>
</dbReference>
<comment type="subcellular location">
    <subcellularLocation>
        <location evidence="2">Cell membrane</location>
    </subcellularLocation>
    <subcellularLocation>
        <location evidence="4">Cytoplasm</location>
        <location evidence="4">Perinuclear region</location>
    </subcellularLocation>
    <subcellularLocation>
        <location evidence="3">Midbody</location>
        <location evidence="3">Midbody ring</location>
    </subcellularLocation>
</comment>
<dbReference type="Pfam" id="PF15277">
    <property type="entry name" value="Sec3-PIP2_bind"/>
    <property type="match status" value="1"/>
</dbReference>
<evidence type="ECO:0000256" key="15">
    <source>
        <dbReference type="ARBA" id="ARBA00068988"/>
    </source>
</evidence>
<proteinExistence type="inferred from homology"/>
<keyword evidence="8" id="KW-0268">Exocytosis</keyword>
<accession>A0A8K0EY29</accession>
<dbReference type="GO" id="GO:0006893">
    <property type="term" value="P:Golgi to plasma membrane transport"/>
    <property type="evidence" value="ECO:0007669"/>
    <property type="project" value="TreeGrafter"/>
</dbReference>
<dbReference type="SMART" id="SM01313">
    <property type="entry name" value="Sec3-PIP2_bind"/>
    <property type="match status" value="1"/>
</dbReference>
<dbReference type="InterPro" id="IPR048628">
    <property type="entry name" value="Sec3_C"/>
</dbReference>
<dbReference type="InterPro" id="IPR028258">
    <property type="entry name" value="Sec3-PIP2_bind"/>
</dbReference>
<dbReference type="GO" id="GO:0048471">
    <property type="term" value="C:perinuclear region of cytoplasm"/>
    <property type="evidence" value="ECO:0007669"/>
    <property type="project" value="UniProtKB-SubCell"/>
</dbReference>
<dbReference type="GO" id="GO:0000145">
    <property type="term" value="C:exocyst"/>
    <property type="evidence" value="ECO:0007669"/>
    <property type="project" value="InterPro"/>
</dbReference>
<sequence>MTAIRHTLQKDVFLPHDERLLGVVHVSKAGKKKKVSFLCAAASTEKPVQVSIVNVKKSDKGDTYKRRQTWELRELKLVDGRDDTKESPEFDLHFEKSYKWVASNVAEKSAFISCLWKLCQRYLIKKRPDFVNVNPQLLEEAVQVGELTRTLPQGGEDVVDEEYQVLTAQEEADLEKLISQCDFAVSNAEAFTEQLSKDLSMLDGANIHSIMASEEQVKNLMKLLEVSETEINRIEKRLERYEGLLEGVREQMEQMKGKDTLIQMQNTNYKKLLSTLDTLVGQLDLSPGHVKALQEGDLSNPSHILDCTSAAEALQQAMGVQLHPGLCKMQAVREQQKMFEKLRSSFARRLAAHLNSVFVQQGHEMSETLSHHALEPTLPKHYSAHRDLMPYAELMLWLKGADITSFHQLAQVYTSNLKRLYEREIKDFFEAAKAILGTKPSAVDSKKFGKLMGSTESLGKSSGSKMRSSSLLDIADHKGSNPDITDRAKFERVLNSIMSELEPVCMVEQDFIIKFFHLSSDSTATDVGSDEEDQIEEGVVDANGGMFSKGHTERQTEKQVSSEVRRMMSDLFGTMEPELHNFINFADKMDPYNSMYMLVKISAVVMGMEEKDAGSYLATTLATSVVIVKRNFDKLIQAKIQSIEEIKVPKNKRCGILPFVSSFEEFAELAETIFKGSERRADLDKAYGRMVRTIFDNVERVGLEHQKTPQDVVLFENYHHLNAVFARLKITCLETEKKEARHKYKQHLDAYVINWLGHPMEKLNHFFEGIEARVAQGVKAEEVGYQLAFSKQELRKVIKEYPMKEVKKGLDSLYKKVEKHLCEEENLNQVVWRSMQEEFISQYKHFEDLIKRCYPESGITLEFTITDILQFFSDIAQSH</sequence>